<dbReference type="GeneID" id="63682077"/>
<dbReference type="OrthoDB" id="5424209at2759"/>
<sequence length="631" mass="69073">MDSLRAEDVSIETADVTSPIDDTEGSESPTESRRGKNKSDETQASSIDSHDVTKTEPPAARPPHFQEPSEDEAAMYYQWLPSQPILLGRTSSLSLPWNNAMAAPRRGAWNYGREDTSMSCGPVGAHPIREHWDNDSFRDLLSDAFNEVPYSSMVPVRVGRTIMPANERPVVLWVGIESAVASSATWPMIAHCLSLVRGILDRKQLFDVECELRSSNDIKTADAAGHLPAICPRYVLPTRGDRLRDMSTQEIACERAIATTLGTSVAPKKKKWSEGTLGLFLGPTHGTGGLDDPVWALTCHHVVCPEDGDAKDDKKNDKDEKGDDNTGSDGESSDGDTGSNDSGTPLVLMPASVQLREAIKTIHRLVAKAKDDLRSRVTEARVENFDRLSTLSDKLAAFGAAKQGRIVGHVDHAPPPGVNDHPDEPRYTRDWALIALDRAKFPQGFNFANFVDVNTLTGDPIADIINRSLHRDHRFTAPDENLMRLAGIVPLRELLGAPIAPNLVKLRSGDSCRILLKRGRSTGLTVGVEHDFRVVRRYYVGNECVQALEWMVLHIGEKRSNPNDAYENVFSATGDSGAIAFDLSGYVGGMITGGTSFAERALSGMDFTYITPMAHLLADIERELGFEVKIL</sequence>
<evidence type="ECO:0000313" key="2">
    <source>
        <dbReference type="EMBL" id="KIH89780.1"/>
    </source>
</evidence>
<dbReference type="VEuPathDB" id="FungiDB:SPBR_09030"/>
<dbReference type="Proteomes" id="UP000031575">
    <property type="component" value="Unassembled WGS sequence"/>
</dbReference>
<feature type="region of interest" description="Disordered" evidence="1">
    <location>
        <begin position="306"/>
        <end position="346"/>
    </location>
</feature>
<dbReference type="EMBL" id="AWTV01000008">
    <property type="protein sequence ID" value="KIH89780.1"/>
    <property type="molecule type" value="Genomic_DNA"/>
</dbReference>
<protein>
    <submittedName>
        <fullName evidence="2">Uncharacterized protein</fullName>
    </submittedName>
</protein>
<keyword evidence="3" id="KW-1185">Reference proteome</keyword>
<feature type="region of interest" description="Disordered" evidence="1">
    <location>
        <begin position="1"/>
        <end position="69"/>
    </location>
</feature>
<feature type="compositionally biased region" description="Low complexity" evidence="1">
    <location>
        <begin position="325"/>
        <end position="344"/>
    </location>
</feature>
<gene>
    <name evidence="2" type="ORF">SPBR_09030</name>
</gene>
<dbReference type="HOGENOM" id="CLU_024804_2_0_1"/>
<comment type="caution">
    <text evidence="2">The sequence shown here is derived from an EMBL/GenBank/DDBJ whole genome shotgun (WGS) entry which is preliminary data.</text>
</comment>
<evidence type="ECO:0000256" key="1">
    <source>
        <dbReference type="SAM" id="MobiDB-lite"/>
    </source>
</evidence>
<proteinExistence type="predicted"/>
<dbReference type="RefSeq" id="XP_040617790.1">
    <property type="nucleotide sequence ID" value="XM_040767156.1"/>
</dbReference>
<feature type="compositionally biased region" description="Basic and acidic residues" evidence="1">
    <location>
        <begin position="311"/>
        <end position="324"/>
    </location>
</feature>
<accession>A0A0C2ISF3</accession>
<organism evidence="2 3">
    <name type="scientific">Sporothrix brasiliensis 5110</name>
    <dbReference type="NCBI Taxonomy" id="1398154"/>
    <lineage>
        <taxon>Eukaryota</taxon>
        <taxon>Fungi</taxon>
        <taxon>Dikarya</taxon>
        <taxon>Ascomycota</taxon>
        <taxon>Pezizomycotina</taxon>
        <taxon>Sordariomycetes</taxon>
        <taxon>Sordariomycetidae</taxon>
        <taxon>Ophiostomatales</taxon>
        <taxon>Ophiostomataceae</taxon>
        <taxon>Sporothrix</taxon>
    </lineage>
</organism>
<evidence type="ECO:0000313" key="3">
    <source>
        <dbReference type="Proteomes" id="UP000031575"/>
    </source>
</evidence>
<reference evidence="2 3" key="1">
    <citation type="journal article" date="2014" name="BMC Genomics">
        <title>Comparative genomics of the major fungal agents of human and animal Sporotrichosis: Sporothrix schenckii and Sporothrix brasiliensis.</title>
        <authorList>
            <person name="Teixeira M.M."/>
            <person name="de Almeida L.G."/>
            <person name="Kubitschek-Barreira P."/>
            <person name="Alves F.L."/>
            <person name="Kioshima E.S."/>
            <person name="Abadio A.K."/>
            <person name="Fernandes L."/>
            <person name="Derengowski L.S."/>
            <person name="Ferreira K.S."/>
            <person name="Souza R.C."/>
            <person name="Ruiz J.C."/>
            <person name="de Andrade N.C."/>
            <person name="Paes H.C."/>
            <person name="Nicola A.M."/>
            <person name="Albuquerque P."/>
            <person name="Gerber A.L."/>
            <person name="Martins V.P."/>
            <person name="Peconick L.D."/>
            <person name="Neto A.V."/>
            <person name="Chaucanez C.B."/>
            <person name="Silva P.A."/>
            <person name="Cunha O.L."/>
            <person name="de Oliveira F.F."/>
            <person name="dos Santos T.C."/>
            <person name="Barros A.L."/>
            <person name="Soares M.A."/>
            <person name="de Oliveira L.M."/>
            <person name="Marini M.M."/>
            <person name="Villalobos-Duno H."/>
            <person name="Cunha M.M."/>
            <person name="de Hoog S."/>
            <person name="da Silveira J.F."/>
            <person name="Henrissat B."/>
            <person name="Nino-Vega G.A."/>
            <person name="Cisalpino P.S."/>
            <person name="Mora-Montes H.M."/>
            <person name="Almeida S.R."/>
            <person name="Stajich J.E."/>
            <person name="Lopes-Bezerra L.M."/>
            <person name="Vasconcelos A.T."/>
            <person name="Felipe M.S."/>
        </authorList>
    </citation>
    <scope>NUCLEOTIDE SEQUENCE [LARGE SCALE GENOMIC DNA]</scope>
    <source>
        <strain evidence="2 3">5110</strain>
    </source>
</reference>
<feature type="compositionally biased region" description="Basic and acidic residues" evidence="1">
    <location>
        <begin position="30"/>
        <end position="41"/>
    </location>
</feature>
<name>A0A0C2ISF3_9PEZI</name>
<dbReference type="AlphaFoldDB" id="A0A0C2ISF3"/>